<keyword evidence="3" id="KW-0862">Zinc</keyword>
<dbReference type="Proteomes" id="UP000076532">
    <property type="component" value="Unassembled WGS sequence"/>
</dbReference>
<evidence type="ECO:0000313" key="6">
    <source>
        <dbReference type="EMBL" id="KZP32182.1"/>
    </source>
</evidence>
<protein>
    <recommendedName>
        <fullName evidence="5">CENP-V/GFA domain-containing protein</fullName>
    </recommendedName>
</protein>
<dbReference type="PROSITE" id="PS51891">
    <property type="entry name" value="CENP_V_GFA"/>
    <property type="match status" value="1"/>
</dbReference>
<gene>
    <name evidence="6" type="ORF">FIBSPDRAFT_925168</name>
</gene>
<evidence type="ECO:0000256" key="1">
    <source>
        <dbReference type="ARBA" id="ARBA00005495"/>
    </source>
</evidence>
<dbReference type="PANTHER" id="PTHR33337:SF40">
    <property type="entry name" value="CENP-V_GFA DOMAIN-CONTAINING PROTEIN-RELATED"/>
    <property type="match status" value="1"/>
</dbReference>
<proteinExistence type="inferred from homology"/>
<evidence type="ECO:0000259" key="5">
    <source>
        <dbReference type="PROSITE" id="PS51891"/>
    </source>
</evidence>
<evidence type="ECO:0000256" key="4">
    <source>
        <dbReference type="ARBA" id="ARBA00023239"/>
    </source>
</evidence>
<evidence type="ECO:0000256" key="3">
    <source>
        <dbReference type="ARBA" id="ARBA00022833"/>
    </source>
</evidence>
<dbReference type="STRING" id="436010.A0A166UZ63"/>
<sequence length="242" mass="26857">MPLPLEAFTIYGGCNCRAVRYAIDVPPEASRPVHPWSNSTVTFPFIVICHCNDCRAASAGLTLTAICNALTQVRFSLLPRDAPPIQSGEERTFVPAAQVVFPAEPPANTLLATYHSSPSVTRTFCARCGTNLTYARHPLPEGWPPIVDVLLGSVDKEDLERYGLRPDRHVFWDCGVGWIQDLFAGDGGLPRHPRADLRIFTSAQRYGFKIDRETGTRLNQNLRQIVASKSLAMFKLFIAFKL</sequence>
<dbReference type="PANTHER" id="PTHR33337">
    <property type="entry name" value="GFA DOMAIN-CONTAINING PROTEIN"/>
    <property type="match status" value="1"/>
</dbReference>
<organism evidence="6 7">
    <name type="scientific">Athelia psychrophila</name>
    <dbReference type="NCBI Taxonomy" id="1759441"/>
    <lineage>
        <taxon>Eukaryota</taxon>
        <taxon>Fungi</taxon>
        <taxon>Dikarya</taxon>
        <taxon>Basidiomycota</taxon>
        <taxon>Agaricomycotina</taxon>
        <taxon>Agaricomycetes</taxon>
        <taxon>Agaricomycetidae</taxon>
        <taxon>Atheliales</taxon>
        <taxon>Atheliaceae</taxon>
        <taxon>Athelia</taxon>
    </lineage>
</organism>
<keyword evidence="4" id="KW-0456">Lyase</keyword>
<comment type="similarity">
    <text evidence="1">Belongs to the Gfa family.</text>
</comment>
<dbReference type="OrthoDB" id="5422068at2759"/>
<keyword evidence="2" id="KW-0479">Metal-binding</keyword>
<keyword evidence="7" id="KW-1185">Reference proteome</keyword>
<dbReference type="EMBL" id="KV417486">
    <property type="protein sequence ID" value="KZP32182.1"/>
    <property type="molecule type" value="Genomic_DNA"/>
</dbReference>
<dbReference type="SUPFAM" id="SSF51316">
    <property type="entry name" value="Mss4-like"/>
    <property type="match status" value="1"/>
</dbReference>
<dbReference type="GO" id="GO:0046872">
    <property type="term" value="F:metal ion binding"/>
    <property type="evidence" value="ECO:0007669"/>
    <property type="project" value="UniProtKB-KW"/>
</dbReference>
<dbReference type="InterPro" id="IPR011057">
    <property type="entry name" value="Mss4-like_sf"/>
</dbReference>
<dbReference type="Gene3D" id="3.90.1590.10">
    <property type="entry name" value="glutathione-dependent formaldehyde- activating enzyme (gfa)"/>
    <property type="match status" value="1"/>
</dbReference>
<evidence type="ECO:0000313" key="7">
    <source>
        <dbReference type="Proteomes" id="UP000076532"/>
    </source>
</evidence>
<evidence type="ECO:0000256" key="2">
    <source>
        <dbReference type="ARBA" id="ARBA00022723"/>
    </source>
</evidence>
<reference evidence="6 7" key="1">
    <citation type="journal article" date="2016" name="Mol. Biol. Evol.">
        <title>Comparative Genomics of Early-Diverging Mushroom-Forming Fungi Provides Insights into the Origins of Lignocellulose Decay Capabilities.</title>
        <authorList>
            <person name="Nagy L.G."/>
            <person name="Riley R."/>
            <person name="Tritt A."/>
            <person name="Adam C."/>
            <person name="Daum C."/>
            <person name="Floudas D."/>
            <person name="Sun H."/>
            <person name="Yadav J.S."/>
            <person name="Pangilinan J."/>
            <person name="Larsson K.H."/>
            <person name="Matsuura K."/>
            <person name="Barry K."/>
            <person name="Labutti K."/>
            <person name="Kuo R."/>
            <person name="Ohm R.A."/>
            <person name="Bhattacharya S.S."/>
            <person name="Shirouzu T."/>
            <person name="Yoshinaga Y."/>
            <person name="Martin F.M."/>
            <person name="Grigoriev I.V."/>
            <person name="Hibbett D.S."/>
        </authorList>
    </citation>
    <scope>NUCLEOTIDE SEQUENCE [LARGE SCALE GENOMIC DNA]</scope>
    <source>
        <strain evidence="6 7">CBS 109695</strain>
    </source>
</reference>
<dbReference type="AlphaFoldDB" id="A0A166UZ63"/>
<feature type="domain" description="CENP-V/GFA" evidence="5">
    <location>
        <begin position="10"/>
        <end position="173"/>
    </location>
</feature>
<dbReference type="InterPro" id="IPR006913">
    <property type="entry name" value="CENP-V/GFA"/>
</dbReference>
<name>A0A166UZ63_9AGAM</name>
<accession>A0A166UZ63</accession>
<dbReference type="GO" id="GO:0016846">
    <property type="term" value="F:carbon-sulfur lyase activity"/>
    <property type="evidence" value="ECO:0007669"/>
    <property type="project" value="InterPro"/>
</dbReference>